<evidence type="ECO:0000259" key="12">
    <source>
        <dbReference type="PROSITE" id="PS50261"/>
    </source>
</evidence>
<keyword evidence="5 10" id="KW-1133">Transmembrane helix</keyword>
<dbReference type="RefSeq" id="XP_022250393.1">
    <property type="nucleotide sequence ID" value="XM_022394685.1"/>
</dbReference>
<proteinExistence type="inferred from homology"/>
<evidence type="ECO:0000259" key="11">
    <source>
        <dbReference type="PROSITE" id="PS50227"/>
    </source>
</evidence>
<evidence type="ECO:0000256" key="8">
    <source>
        <dbReference type="ARBA" id="ARBA00023170"/>
    </source>
</evidence>
<dbReference type="PANTHER" id="PTHR45620">
    <property type="entry name" value="PDF RECEPTOR-LIKE PROTEIN-RELATED"/>
    <property type="match status" value="1"/>
</dbReference>
<dbReference type="Gene3D" id="1.20.1070.10">
    <property type="entry name" value="Rhodopsin 7-helix transmembrane proteins"/>
    <property type="match status" value="1"/>
</dbReference>
<keyword evidence="3" id="KW-1003">Cell membrane</keyword>
<evidence type="ECO:0000256" key="1">
    <source>
        <dbReference type="ARBA" id="ARBA00004651"/>
    </source>
</evidence>
<dbReference type="InterPro" id="IPR050332">
    <property type="entry name" value="GPCR_2"/>
</dbReference>
<feature type="transmembrane region" description="Helical" evidence="10">
    <location>
        <begin position="155"/>
        <end position="178"/>
    </location>
</feature>
<keyword evidence="8" id="KW-0675">Receptor</keyword>
<dbReference type="Proteomes" id="UP000694941">
    <property type="component" value="Unplaced"/>
</dbReference>
<dbReference type="PANTHER" id="PTHR45620:SF15">
    <property type="entry name" value="DIURETIC HORMONE 44 RECEPTOR 1-RELATED"/>
    <property type="match status" value="1"/>
</dbReference>
<evidence type="ECO:0000256" key="10">
    <source>
        <dbReference type="SAM" id="Phobius"/>
    </source>
</evidence>
<dbReference type="Pfam" id="PF00002">
    <property type="entry name" value="7tm_2"/>
    <property type="match status" value="1"/>
</dbReference>
<dbReference type="SMART" id="SM00008">
    <property type="entry name" value="HormR"/>
    <property type="match status" value="1"/>
</dbReference>
<evidence type="ECO:0000256" key="4">
    <source>
        <dbReference type="ARBA" id="ARBA00022692"/>
    </source>
</evidence>
<evidence type="ECO:0000313" key="14">
    <source>
        <dbReference type="RefSeq" id="XP_022250393.1"/>
    </source>
</evidence>
<dbReference type="Gene3D" id="4.10.1240.10">
    <property type="entry name" value="GPCR, family 2, extracellular hormone receptor domain"/>
    <property type="match status" value="1"/>
</dbReference>
<dbReference type="Pfam" id="PF02793">
    <property type="entry name" value="HRM"/>
    <property type="match status" value="1"/>
</dbReference>
<dbReference type="InterPro" id="IPR000832">
    <property type="entry name" value="GPCR_2_secretin-like"/>
</dbReference>
<reference evidence="14" key="1">
    <citation type="submission" date="2025-08" db="UniProtKB">
        <authorList>
            <consortium name="RefSeq"/>
        </authorList>
    </citation>
    <scope>IDENTIFICATION</scope>
    <source>
        <tissue evidence="14">Muscle</tissue>
    </source>
</reference>
<dbReference type="PROSITE" id="PS50227">
    <property type="entry name" value="G_PROTEIN_RECEP_F2_3"/>
    <property type="match status" value="1"/>
</dbReference>
<keyword evidence="4 10" id="KW-0812">Transmembrane</keyword>
<dbReference type="InterPro" id="IPR017981">
    <property type="entry name" value="GPCR_2-like_7TM"/>
</dbReference>
<dbReference type="GeneID" id="106466149"/>
<feature type="transmembrane region" description="Helical" evidence="10">
    <location>
        <begin position="190"/>
        <end position="212"/>
    </location>
</feature>
<evidence type="ECO:0000256" key="7">
    <source>
        <dbReference type="ARBA" id="ARBA00023136"/>
    </source>
</evidence>
<dbReference type="PRINTS" id="PR00249">
    <property type="entry name" value="GPCRSECRETIN"/>
</dbReference>
<evidence type="ECO:0000256" key="6">
    <source>
        <dbReference type="ARBA" id="ARBA00023040"/>
    </source>
</evidence>
<feature type="domain" description="G-protein coupled receptors family 2 profile 1" evidence="11">
    <location>
        <begin position="56"/>
        <end position="141"/>
    </location>
</feature>
<feature type="transmembrane region" description="Helical" evidence="10">
    <location>
        <begin position="232"/>
        <end position="252"/>
    </location>
</feature>
<feature type="domain" description="G-protein coupled receptors family 2 profile 2" evidence="12">
    <location>
        <begin position="153"/>
        <end position="274"/>
    </location>
</feature>
<evidence type="ECO:0000256" key="3">
    <source>
        <dbReference type="ARBA" id="ARBA00022475"/>
    </source>
</evidence>
<dbReference type="PROSITE" id="PS50261">
    <property type="entry name" value="G_PROTEIN_RECEP_F2_4"/>
    <property type="match status" value="1"/>
</dbReference>
<evidence type="ECO:0000256" key="5">
    <source>
        <dbReference type="ARBA" id="ARBA00022989"/>
    </source>
</evidence>
<sequence length="387" mass="44626">MRTGWSNSPLSTNITSNYHDDKELQAKEENEEPFHHNGWTNSTDQNGTRTLSMKDLCYLQYRDKELNKGVYCDAIWDSFYCWPTTPAGKVAVRSCSEIFIHNEVPISVQTIDKAHAYRVCSESGDWLWGEWTNYTECLELLHQDNFSSDQIAVTYILFIGSLVSLLSLILTLCIFCHFKSLHCPRLHVHQNLVIALIIHSILLFIISTPGVLKDPTVFYRNIEWLCKAILSVKMYAAMASINWMFVEGLLLHSRITVSIFNMDTPFKLYYFIGWDQHLLPCEHCSYLGYETKDECIYRDSSSEEGHQGHSPFVPSTWHHPSFVLYQSSRRCPSRDGLYDHQRFPPILASTSSVTYCLSSNKSSAAPEHVSHEQEILFSNIFYLYVKP</sequence>
<protein>
    <submittedName>
        <fullName evidence="14">Calcitonin gene-related peptide type 1 receptor-like isoform X3</fullName>
    </submittedName>
</protein>
<dbReference type="InterPro" id="IPR036445">
    <property type="entry name" value="GPCR_2_extracell_dom_sf"/>
</dbReference>
<comment type="subcellular location">
    <subcellularLocation>
        <location evidence="1">Cell membrane</location>
        <topology evidence="1">Multi-pass membrane protein</topology>
    </subcellularLocation>
</comment>
<evidence type="ECO:0000256" key="2">
    <source>
        <dbReference type="ARBA" id="ARBA00005314"/>
    </source>
</evidence>
<gene>
    <name evidence="14" type="primary">LOC106466149</name>
</gene>
<keyword evidence="9" id="KW-0807">Transducer</keyword>
<evidence type="ECO:0000256" key="9">
    <source>
        <dbReference type="ARBA" id="ARBA00023224"/>
    </source>
</evidence>
<evidence type="ECO:0000313" key="13">
    <source>
        <dbReference type="Proteomes" id="UP000694941"/>
    </source>
</evidence>
<dbReference type="SUPFAM" id="SSF111418">
    <property type="entry name" value="Hormone receptor domain"/>
    <property type="match status" value="1"/>
</dbReference>
<comment type="similarity">
    <text evidence="2">Belongs to the G-protein coupled receptor 2 family.</text>
</comment>
<keyword evidence="6" id="KW-0297">G-protein coupled receptor</keyword>
<keyword evidence="13" id="KW-1185">Reference proteome</keyword>
<dbReference type="InterPro" id="IPR001879">
    <property type="entry name" value="GPCR_2_extracellular_dom"/>
</dbReference>
<organism evidence="13 14">
    <name type="scientific">Limulus polyphemus</name>
    <name type="common">Atlantic horseshoe crab</name>
    <dbReference type="NCBI Taxonomy" id="6850"/>
    <lineage>
        <taxon>Eukaryota</taxon>
        <taxon>Metazoa</taxon>
        <taxon>Ecdysozoa</taxon>
        <taxon>Arthropoda</taxon>
        <taxon>Chelicerata</taxon>
        <taxon>Merostomata</taxon>
        <taxon>Xiphosura</taxon>
        <taxon>Limulidae</taxon>
        <taxon>Limulus</taxon>
    </lineage>
</organism>
<keyword evidence="7 10" id="KW-0472">Membrane</keyword>
<accession>A0ABM1T3D7</accession>
<name>A0ABM1T3D7_LIMPO</name>